<keyword evidence="1" id="KW-0479">Metal-binding</keyword>
<dbReference type="GO" id="GO:0008270">
    <property type="term" value="F:zinc ion binding"/>
    <property type="evidence" value="ECO:0007669"/>
    <property type="project" value="UniProtKB-KW"/>
</dbReference>
<feature type="domain" description="SWIM-type" evidence="2">
    <location>
        <begin position="70"/>
        <end position="102"/>
    </location>
</feature>
<accession>A0A9R1WF01</accession>
<proteinExistence type="predicted"/>
<dbReference type="PROSITE" id="PS50966">
    <property type="entry name" value="ZF_SWIM"/>
    <property type="match status" value="1"/>
</dbReference>
<evidence type="ECO:0000313" key="4">
    <source>
        <dbReference type="Proteomes" id="UP000235145"/>
    </source>
</evidence>
<keyword evidence="4" id="KW-1185">Reference proteome</keyword>
<dbReference type="EMBL" id="NBSK02000002">
    <property type="protein sequence ID" value="KAJ0224086.1"/>
    <property type="molecule type" value="Genomic_DNA"/>
</dbReference>
<evidence type="ECO:0000313" key="3">
    <source>
        <dbReference type="EMBL" id="KAJ0224086.1"/>
    </source>
</evidence>
<dbReference type="Pfam" id="PF04434">
    <property type="entry name" value="SWIM"/>
    <property type="match status" value="1"/>
</dbReference>
<dbReference type="InterPro" id="IPR007527">
    <property type="entry name" value="Znf_SWIM"/>
</dbReference>
<dbReference type="PANTHER" id="PTHR31973">
    <property type="entry name" value="POLYPROTEIN, PUTATIVE-RELATED"/>
    <property type="match status" value="1"/>
</dbReference>
<sequence>MMTHTNILLNNMCEVLNGICNVQRGIDRSHGPFTPTTTTLLDQMKRQTQKHMCIFNGVKTQVITHWGDQFIVSLDEKTCKCRHWEITSMLCSHAISAIWDKIKLGTKNVPELEQWVHPCYWLVTWAEVYKHKIEPINGRLMWPIITSRQKHEERYDHTFALPRSPEEPEKH</sequence>
<reference evidence="3 4" key="1">
    <citation type="journal article" date="2017" name="Nat. Commun.">
        <title>Genome assembly with in vitro proximity ligation data and whole-genome triplication in lettuce.</title>
        <authorList>
            <person name="Reyes-Chin-Wo S."/>
            <person name="Wang Z."/>
            <person name="Yang X."/>
            <person name="Kozik A."/>
            <person name="Arikit S."/>
            <person name="Song C."/>
            <person name="Xia L."/>
            <person name="Froenicke L."/>
            <person name="Lavelle D.O."/>
            <person name="Truco M.J."/>
            <person name="Xia R."/>
            <person name="Zhu S."/>
            <person name="Xu C."/>
            <person name="Xu H."/>
            <person name="Xu X."/>
            <person name="Cox K."/>
            <person name="Korf I."/>
            <person name="Meyers B.C."/>
            <person name="Michelmore R.W."/>
        </authorList>
    </citation>
    <scope>NUCLEOTIDE SEQUENCE [LARGE SCALE GENOMIC DNA]</scope>
    <source>
        <strain evidence="4">cv. Salinas</strain>
        <tissue evidence="3">Seedlings</tissue>
    </source>
</reference>
<dbReference type="PANTHER" id="PTHR31973:SF190">
    <property type="entry name" value="MULE TRANSPOSASE DOMAIN-CONTAINING PROTEIN"/>
    <property type="match status" value="1"/>
</dbReference>
<evidence type="ECO:0000259" key="2">
    <source>
        <dbReference type="PROSITE" id="PS50966"/>
    </source>
</evidence>
<keyword evidence="1" id="KW-0863">Zinc-finger</keyword>
<name>A0A9R1WF01_LACSA</name>
<keyword evidence="1" id="KW-0862">Zinc</keyword>
<dbReference type="AlphaFoldDB" id="A0A9R1WF01"/>
<dbReference type="Proteomes" id="UP000235145">
    <property type="component" value="Unassembled WGS sequence"/>
</dbReference>
<organism evidence="3 4">
    <name type="scientific">Lactuca sativa</name>
    <name type="common">Garden lettuce</name>
    <dbReference type="NCBI Taxonomy" id="4236"/>
    <lineage>
        <taxon>Eukaryota</taxon>
        <taxon>Viridiplantae</taxon>
        <taxon>Streptophyta</taxon>
        <taxon>Embryophyta</taxon>
        <taxon>Tracheophyta</taxon>
        <taxon>Spermatophyta</taxon>
        <taxon>Magnoliopsida</taxon>
        <taxon>eudicotyledons</taxon>
        <taxon>Gunneridae</taxon>
        <taxon>Pentapetalae</taxon>
        <taxon>asterids</taxon>
        <taxon>campanulids</taxon>
        <taxon>Asterales</taxon>
        <taxon>Asteraceae</taxon>
        <taxon>Cichorioideae</taxon>
        <taxon>Cichorieae</taxon>
        <taxon>Lactucinae</taxon>
        <taxon>Lactuca</taxon>
    </lineage>
</organism>
<protein>
    <recommendedName>
        <fullName evidence="2">SWIM-type domain-containing protein</fullName>
    </recommendedName>
</protein>
<evidence type="ECO:0000256" key="1">
    <source>
        <dbReference type="PROSITE-ProRule" id="PRU00325"/>
    </source>
</evidence>
<comment type="caution">
    <text evidence="3">The sequence shown here is derived from an EMBL/GenBank/DDBJ whole genome shotgun (WGS) entry which is preliminary data.</text>
</comment>
<gene>
    <name evidence="3" type="ORF">LSAT_V11C200094070</name>
</gene>